<dbReference type="AlphaFoldDB" id="A0AA39RBE4"/>
<name>A0AA39RBE4_9LECA</name>
<dbReference type="Pfam" id="PF15365">
    <property type="entry name" value="PNRC"/>
    <property type="match status" value="1"/>
</dbReference>
<evidence type="ECO:0000313" key="3">
    <source>
        <dbReference type="Proteomes" id="UP001166286"/>
    </source>
</evidence>
<accession>A0AA39RBE4</accession>
<feature type="compositionally biased region" description="Basic residues" evidence="1">
    <location>
        <begin position="165"/>
        <end position="176"/>
    </location>
</feature>
<organism evidence="2 3">
    <name type="scientific">Cladonia borealis</name>
    <dbReference type="NCBI Taxonomy" id="184061"/>
    <lineage>
        <taxon>Eukaryota</taxon>
        <taxon>Fungi</taxon>
        <taxon>Dikarya</taxon>
        <taxon>Ascomycota</taxon>
        <taxon>Pezizomycotina</taxon>
        <taxon>Lecanoromycetes</taxon>
        <taxon>OSLEUM clade</taxon>
        <taxon>Lecanoromycetidae</taxon>
        <taxon>Lecanorales</taxon>
        <taxon>Lecanorineae</taxon>
        <taxon>Cladoniaceae</taxon>
        <taxon>Cladonia</taxon>
    </lineage>
</organism>
<feature type="compositionally biased region" description="Low complexity" evidence="1">
    <location>
        <begin position="51"/>
        <end position="87"/>
    </location>
</feature>
<proteinExistence type="predicted"/>
<dbReference type="Proteomes" id="UP001166286">
    <property type="component" value="Unassembled WGS sequence"/>
</dbReference>
<feature type="compositionally biased region" description="Basic and acidic residues" evidence="1">
    <location>
        <begin position="143"/>
        <end position="154"/>
    </location>
</feature>
<comment type="caution">
    <text evidence="2">The sequence shown here is derived from an EMBL/GenBank/DDBJ whole genome shotgun (WGS) entry which is preliminary data.</text>
</comment>
<dbReference type="EMBL" id="JAFEKC020000001">
    <property type="protein sequence ID" value="KAK0517163.1"/>
    <property type="molecule type" value="Genomic_DNA"/>
</dbReference>
<evidence type="ECO:0000313" key="2">
    <source>
        <dbReference type="EMBL" id="KAK0517163.1"/>
    </source>
</evidence>
<feature type="region of interest" description="Disordered" evidence="1">
    <location>
        <begin position="143"/>
        <end position="176"/>
    </location>
</feature>
<sequence length="176" mass="19407">MSIAFARLLDPAYKGDPTHRPYAGPAFLNSPPPSALPWPKFFKPSTLNPKSEVTSSPDTTPTSPPETGKQSTATSPPSTPEITTTEGETTKRNLSHAQTKDQLAAQPPQNPKPTNNVKGPTLRMDKYGRIQCVGKPLDVWERRAAQKATSDQRGHSYSTGELPPKHTRQTQQRRRR</sequence>
<evidence type="ECO:0000256" key="1">
    <source>
        <dbReference type="SAM" id="MobiDB-lite"/>
    </source>
</evidence>
<feature type="region of interest" description="Disordered" evidence="1">
    <location>
        <begin position="1"/>
        <end position="128"/>
    </location>
</feature>
<protein>
    <submittedName>
        <fullName evidence="2">Uncharacterized protein</fullName>
    </submittedName>
</protein>
<dbReference type="InterPro" id="IPR028322">
    <property type="entry name" value="PNRC-like_rgn"/>
</dbReference>
<keyword evidence="3" id="KW-1185">Reference proteome</keyword>
<dbReference type="GO" id="GO:0016071">
    <property type="term" value="P:mRNA metabolic process"/>
    <property type="evidence" value="ECO:0007669"/>
    <property type="project" value="UniProtKB-ARBA"/>
</dbReference>
<gene>
    <name evidence="2" type="ORF">JMJ35_000318</name>
</gene>
<reference evidence="2" key="1">
    <citation type="submission" date="2023-03" db="EMBL/GenBank/DDBJ databases">
        <title>Complete genome of Cladonia borealis.</title>
        <authorList>
            <person name="Park H."/>
        </authorList>
    </citation>
    <scope>NUCLEOTIDE SEQUENCE</scope>
    <source>
        <strain evidence="2">ANT050790</strain>
    </source>
</reference>